<evidence type="ECO:0000313" key="2">
    <source>
        <dbReference type="EMBL" id="GHB50326.1"/>
    </source>
</evidence>
<dbReference type="GO" id="GO:0005956">
    <property type="term" value="C:protein kinase CK2 complex"/>
    <property type="evidence" value="ECO:0007669"/>
    <property type="project" value="InterPro"/>
</dbReference>
<dbReference type="SUPFAM" id="SSF57798">
    <property type="entry name" value="Casein kinase II beta subunit"/>
    <property type="match status" value="1"/>
</dbReference>
<dbReference type="EMBL" id="BMYF01000025">
    <property type="protein sequence ID" value="GHB50326.1"/>
    <property type="molecule type" value="Genomic_DNA"/>
</dbReference>
<reference evidence="2" key="1">
    <citation type="journal article" date="2014" name="Int. J. Syst. Evol. Microbiol.">
        <title>Complete genome sequence of Corynebacterium casei LMG S-19264T (=DSM 44701T), isolated from a smear-ripened cheese.</title>
        <authorList>
            <consortium name="US DOE Joint Genome Institute (JGI-PGF)"/>
            <person name="Walter F."/>
            <person name="Albersmeier A."/>
            <person name="Kalinowski J."/>
            <person name="Ruckert C."/>
        </authorList>
    </citation>
    <scope>NUCLEOTIDE SEQUENCE</scope>
    <source>
        <strain evidence="2">KCTC 23224</strain>
    </source>
</reference>
<dbReference type="Proteomes" id="UP000642809">
    <property type="component" value="Unassembled WGS sequence"/>
</dbReference>
<accession>A0A8J3D011</accession>
<feature type="transmembrane region" description="Helical" evidence="1">
    <location>
        <begin position="115"/>
        <end position="134"/>
    </location>
</feature>
<sequence length="159" mass="18120">MEILSNAMIRDTNHEVAKVFKYFCTILSVMEQVSLSKAMLHGKCPRCREGNMFPTSLMSYTKLTEVHHKCPTCNAVLTPEPDFFYGAMYISYAFSVALMVSIFVAINVLFGRSPLSYYVITIIVFNVILVPLMLRYSKVLYLYGVGKLTYDPQWKGKKA</sequence>
<dbReference type="GO" id="GO:0019887">
    <property type="term" value="F:protein kinase regulator activity"/>
    <property type="evidence" value="ECO:0007669"/>
    <property type="project" value="InterPro"/>
</dbReference>
<keyword evidence="1" id="KW-0812">Transmembrane</keyword>
<keyword evidence="1" id="KW-1133">Transmembrane helix</keyword>
<name>A0A8J3D011_9BACT</name>
<dbReference type="InterPro" id="IPR035991">
    <property type="entry name" value="Casein_kinase_II_beta-like"/>
</dbReference>
<dbReference type="Pfam" id="PF06170">
    <property type="entry name" value="DUF983"/>
    <property type="match status" value="1"/>
</dbReference>
<dbReference type="InterPro" id="IPR009325">
    <property type="entry name" value="DUF983"/>
</dbReference>
<proteinExistence type="predicted"/>
<feature type="transmembrane region" description="Helical" evidence="1">
    <location>
        <begin position="89"/>
        <end position="109"/>
    </location>
</feature>
<gene>
    <name evidence="2" type="ORF">GCM10008106_33940</name>
</gene>
<evidence type="ECO:0008006" key="4">
    <source>
        <dbReference type="Google" id="ProtNLM"/>
    </source>
</evidence>
<reference evidence="2" key="2">
    <citation type="submission" date="2020-09" db="EMBL/GenBank/DDBJ databases">
        <authorList>
            <person name="Sun Q."/>
            <person name="Kim S."/>
        </authorList>
    </citation>
    <scope>NUCLEOTIDE SEQUENCE</scope>
    <source>
        <strain evidence="2">KCTC 23224</strain>
    </source>
</reference>
<protein>
    <recommendedName>
        <fullName evidence="4">DUF983 domain-containing protein</fullName>
    </recommendedName>
</protein>
<keyword evidence="3" id="KW-1185">Reference proteome</keyword>
<evidence type="ECO:0000256" key="1">
    <source>
        <dbReference type="SAM" id="Phobius"/>
    </source>
</evidence>
<keyword evidence="1" id="KW-0472">Membrane</keyword>
<comment type="caution">
    <text evidence="2">The sequence shown here is derived from an EMBL/GenBank/DDBJ whole genome shotgun (WGS) entry which is preliminary data.</text>
</comment>
<dbReference type="RefSeq" id="WP_308428182.1">
    <property type="nucleotide sequence ID" value="NZ_BMYF01000025.1"/>
</dbReference>
<evidence type="ECO:0000313" key="3">
    <source>
        <dbReference type="Proteomes" id="UP000642809"/>
    </source>
</evidence>
<dbReference type="AlphaFoldDB" id="A0A8J3D011"/>
<organism evidence="2 3">
    <name type="scientific">Mongoliitalea lutea</name>
    <dbReference type="NCBI Taxonomy" id="849756"/>
    <lineage>
        <taxon>Bacteria</taxon>
        <taxon>Pseudomonadati</taxon>
        <taxon>Bacteroidota</taxon>
        <taxon>Cytophagia</taxon>
        <taxon>Cytophagales</taxon>
        <taxon>Cyclobacteriaceae</taxon>
        <taxon>Mongoliitalea</taxon>
    </lineage>
</organism>